<keyword evidence="6" id="KW-1185">Reference proteome</keyword>
<proteinExistence type="predicted"/>
<dbReference type="PRINTS" id="PR00032">
    <property type="entry name" value="HTHARAC"/>
</dbReference>
<keyword evidence="1" id="KW-0805">Transcription regulation</keyword>
<evidence type="ECO:0000313" key="5">
    <source>
        <dbReference type="EMBL" id="MBL0686132.1"/>
    </source>
</evidence>
<dbReference type="GO" id="GO:0003700">
    <property type="term" value="F:DNA-binding transcription factor activity"/>
    <property type="evidence" value="ECO:0007669"/>
    <property type="project" value="InterPro"/>
</dbReference>
<dbReference type="AlphaFoldDB" id="A0A936ZVG8"/>
<dbReference type="PANTHER" id="PTHR43280">
    <property type="entry name" value="ARAC-FAMILY TRANSCRIPTIONAL REGULATOR"/>
    <property type="match status" value="1"/>
</dbReference>
<gene>
    <name evidence="5" type="ORF">JJQ60_21590</name>
</gene>
<keyword evidence="3" id="KW-0804">Transcription</keyword>
<dbReference type="PROSITE" id="PS01124">
    <property type="entry name" value="HTH_ARAC_FAMILY_2"/>
    <property type="match status" value="1"/>
</dbReference>
<comment type="caution">
    <text evidence="5">The sequence shown here is derived from an EMBL/GenBank/DDBJ whole genome shotgun (WGS) entry which is preliminary data.</text>
</comment>
<dbReference type="PANTHER" id="PTHR43280:SF32">
    <property type="entry name" value="TRANSCRIPTIONAL REGULATORY PROTEIN"/>
    <property type="match status" value="1"/>
</dbReference>
<dbReference type="Gene3D" id="1.10.10.60">
    <property type="entry name" value="Homeodomain-like"/>
    <property type="match status" value="2"/>
</dbReference>
<dbReference type="Pfam" id="PF02311">
    <property type="entry name" value="AraC_binding"/>
    <property type="match status" value="1"/>
</dbReference>
<dbReference type="SMART" id="SM00342">
    <property type="entry name" value="HTH_ARAC"/>
    <property type="match status" value="1"/>
</dbReference>
<dbReference type="SUPFAM" id="SSF46689">
    <property type="entry name" value="Homeodomain-like"/>
    <property type="match status" value="1"/>
</dbReference>
<dbReference type="Pfam" id="PF12833">
    <property type="entry name" value="HTH_18"/>
    <property type="match status" value="1"/>
</dbReference>
<evidence type="ECO:0000256" key="1">
    <source>
        <dbReference type="ARBA" id="ARBA00023015"/>
    </source>
</evidence>
<dbReference type="RefSeq" id="WP_201924707.1">
    <property type="nucleotide sequence ID" value="NZ_BAABAX010000027.1"/>
</dbReference>
<dbReference type="InterPro" id="IPR037923">
    <property type="entry name" value="HTH-like"/>
</dbReference>
<dbReference type="EMBL" id="JAERQJ010000019">
    <property type="protein sequence ID" value="MBL0686132.1"/>
    <property type="molecule type" value="Genomic_DNA"/>
</dbReference>
<dbReference type="InterPro" id="IPR020449">
    <property type="entry name" value="Tscrpt_reg_AraC-type_HTH"/>
</dbReference>
<protein>
    <submittedName>
        <fullName evidence="5">AraC family transcriptional regulator</fullName>
    </submittedName>
</protein>
<dbReference type="Proteomes" id="UP000651057">
    <property type="component" value="Unassembled WGS sequence"/>
</dbReference>
<evidence type="ECO:0000259" key="4">
    <source>
        <dbReference type="PROSITE" id="PS01124"/>
    </source>
</evidence>
<feature type="domain" description="HTH araC/xylS-type" evidence="4">
    <location>
        <begin position="202"/>
        <end position="300"/>
    </location>
</feature>
<evidence type="ECO:0000313" key="6">
    <source>
        <dbReference type="Proteomes" id="UP000651057"/>
    </source>
</evidence>
<dbReference type="InterPro" id="IPR018060">
    <property type="entry name" value="HTH_AraC"/>
</dbReference>
<evidence type="ECO:0000256" key="2">
    <source>
        <dbReference type="ARBA" id="ARBA00023125"/>
    </source>
</evidence>
<dbReference type="InterPro" id="IPR003313">
    <property type="entry name" value="AraC-bd"/>
</dbReference>
<dbReference type="InterPro" id="IPR009057">
    <property type="entry name" value="Homeodomain-like_sf"/>
</dbReference>
<sequence length="300" mass="35268">MSEIKTYDSISEYFEYFKIRLPQEIDFTIHSLEILQHDALQKSPLFRTNYFAFLLIEKGAGYYTIDDNWFPLKEKSFYFTNPGHTKSFAIDKKWQGHITTFTLDFLKPYVAKPVAEEFSFLLKESIPVMYLPNDFFQELKNIFEILLLDYNRTSAYKKEILASQLITILYKTKALLRTHKAKVELKNRPAEIVQEFNSLLNTHFLDILNKKETYIWNVQKFADKLHIHPNYFSSIIKNETGKTVKQWINTKIISEAKASLHKSTLSITEIAYSLGFLDINSFSRFFKKETGVSPSQFRNP</sequence>
<evidence type="ECO:0000256" key="3">
    <source>
        <dbReference type="ARBA" id="ARBA00023163"/>
    </source>
</evidence>
<name>A0A936ZVG8_9FLAO</name>
<accession>A0A936ZVG8</accession>
<dbReference type="SUPFAM" id="SSF51215">
    <property type="entry name" value="Regulatory protein AraC"/>
    <property type="match status" value="1"/>
</dbReference>
<dbReference type="GO" id="GO:0043565">
    <property type="term" value="F:sequence-specific DNA binding"/>
    <property type="evidence" value="ECO:0007669"/>
    <property type="project" value="InterPro"/>
</dbReference>
<organism evidence="5 6">
    <name type="scientific">Aquimarina mytili</name>
    <dbReference type="NCBI Taxonomy" id="874423"/>
    <lineage>
        <taxon>Bacteria</taxon>
        <taxon>Pseudomonadati</taxon>
        <taxon>Bacteroidota</taxon>
        <taxon>Flavobacteriia</taxon>
        <taxon>Flavobacteriales</taxon>
        <taxon>Flavobacteriaceae</taxon>
        <taxon>Aquimarina</taxon>
    </lineage>
</organism>
<reference evidence="5" key="1">
    <citation type="submission" date="2021-01" db="EMBL/GenBank/DDBJ databases">
        <authorList>
            <person name="Zhong Y.L."/>
        </authorList>
    </citation>
    <scope>NUCLEOTIDE SEQUENCE</scope>
    <source>
        <strain evidence="5">KCTC 23302</strain>
    </source>
</reference>
<keyword evidence="2" id="KW-0238">DNA-binding</keyword>